<feature type="transmembrane region" description="Helical" evidence="1">
    <location>
        <begin position="32"/>
        <end position="53"/>
    </location>
</feature>
<gene>
    <name evidence="2" type="ORF">FNH05_17745</name>
</gene>
<organism evidence="2 3">
    <name type="scientific">Amycolatopsis rhizosphaerae</name>
    <dbReference type="NCBI Taxonomy" id="2053003"/>
    <lineage>
        <taxon>Bacteria</taxon>
        <taxon>Bacillati</taxon>
        <taxon>Actinomycetota</taxon>
        <taxon>Actinomycetes</taxon>
        <taxon>Pseudonocardiales</taxon>
        <taxon>Pseudonocardiaceae</taxon>
        <taxon>Amycolatopsis</taxon>
    </lineage>
</organism>
<sequence length="135" mass="13198">MSVRFVLAPPEAAHVLVQSAAPGPYGFTPERMWASAAALLALAGVVIGVVALVRSARRIGNGGRRGAVVALAAGLIAGVNGALTLAVADGGPGTGNGVVGAAGALVLGLIAIILGGTALARARRVTAREMAEVTR</sequence>
<dbReference type="Proteomes" id="UP000320011">
    <property type="component" value="Unassembled WGS sequence"/>
</dbReference>
<keyword evidence="1" id="KW-0472">Membrane</keyword>
<dbReference type="InterPro" id="IPR045770">
    <property type="entry name" value="DUF6223"/>
</dbReference>
<feature type="transmembrane region" description="Helical" evidence="1">
    <location>
        <begin position="65"/>
        <end position="86"/>
    </location>
</feature>
<accession>A0A558CIQ2</accession>
<proteinExistence type="predicted"/>
<reference evidence="2 3" key="1">
    <citation type="submission" date="2019-07" db="EMBL/GenBank/DDBJ databases">
        <authorList>
            <person name="Duangmal K."/>
            <person name="Teo W.F.A."/>
        </authorList>
    </citation>
    <scope>NUCLEOTIDE SEQUENCE [LARGE SCALE GENOMIC DNA]</scope>
    <source>
        <strain evidence="2 3">TBRC 6029</strain>
    </source>
</reference>
<dbReference type="AlphaFoldDB" id="A0A558CIQ2"/>
<feature type="transmembrane region" description="Helical" evidence="1">
    <location>
        <begin position="98"/>
        <end position="120"/>
    </location>
</feature>
<dbReference type="RefSeq" id="WP_144589779.1">
    <property type="nucleotide sequence ID" value="NZ_VJWX01000166.1"/>
</dbReference>
<dbReference type="EMBL" id="VJWX01000166">
    <property type="protein sequence ID" value="TVT48604.1"/>
    <property type="molecule type" value="Genomic_DNA"/>
</dbReference>
<keyword evidence="3" id="KW-1185">Reference proteome</keyword>
<keyword evidence="1" id="KW-0812">Transmembrane</keyword>
<keyword evidence="1" id="KW-1133">Transmembrane helix</keyword>
<name>A0A558CIQ2_9PSEU</name>
<comment type="caution">
    <text evidence="2">The sequence shown here is derived from an EMBL/GenBank/DDBJ whole genome shotgun (WGS) entry which is preliminary data.</text>
</comment>
<evidence type="ECO:0000313" key="2">
    <source>
        <dbReference type="EMBL" id="TVT48604.1"/>
    </source>
</evidence>
<reference evidence="2 3" key="2">
    <citation type="submission" date="2019-08" db="EMBL/GenBank/DDBJ databases">
        <title>Amycolatopsis acidicola sp. nov., isolated from peat swamp forest soil.</title>
        <authorList>
            <person name="Srisuk N."/>
        </authorList>
    </citation>
    <scope>NUCLEOTIDE SEQUENCE [LARGE SCALE GENOMIC DNA]</scope>
    <source>
        <strain evidence="2 3">TBRC 6029</strain>
    </source>
</reference>
<evidence type="ECO:0000313" key="3">
    <source>
        <dbReference type="Proteomes" id="UP000320011"/>
    </source>
</evidence>
<evidence type="ECO:0000256" key="1">
    <source>
        <dbReference type="SAM" id="Phobius"/>
    </source>
</evidence>
<dbReference type="Pfam" id="PF19733">
    <property type="entry name" value="DUF6223"/>
    <property type="match status" value="1"/>
</dbReference>
<protein>
    <submittedName>
        <fullName evidence="2">Uncharacterized protein</fullName>
    </submittedName>
</protein>